<dbReference type="Pfam" id="PF04018">
    <property type="entry name" value="VCA0040-like"/>
    <property type="match status" value="1"/>
</dbReference>
<dbReference type="InterPro" id="IPR007163">
    <property type="entry name" value="VCA0040-like"/>
</dbReference>
<gene>
    <name evidence="2" type="ORF">FLB61_01325</name>
</gene>
<evidence type="ECO:0000313" key="2">
    <source>
        <dbReference type="EMBL" id="MBY0757753.1"/>
    </source>
</evidence>
<evidence type="ECO:0000313" key="3">
    <source>
        <dbReference type="Proteomes" id="UP000779049"/>
    </source>
</evidence>
<feature type="transmembrane region" description="Helical" evidence="1">
    <location>
        <begin position="200"/>
        <end position="221"/>
    </location>
</feature>
<keyword evidence="3" id="KW-1185">Reference proteome</keyword>
<feature type="transmembrane region" description="Helical" evidence="1">
    <location>
        <begin position="233"/>
        <end position="250"/>
    </location>
</feature>
<evidence type="ECO:0000256" key="1">
    <source>
        <dbReference type="SAM" id="Phobius"/>
    </source>
</evidence>
<dbReference type="PANTHER" id="PTHR37308:SF1">
    <property type="entry name" value="POLYPRENYL-PHOSPHATE TRANSPORTER"/>
    <property type="match status" value="1"/>
</dbReference>
<accession>A0ABS7L3Y2</accession>
<dbReference type="RefSeq" id="WP_087211802.1">
    <property type="nucleotide sequence ID" value="NZ_CP173660.1"/>
</dbReference>
<organism evidence="2 3">
    <name type="scientific">Sellimonas caecigallum</name>
    <dbReference type="NCBI Taxonomy" id="2592333"/>
    <lineage>
        <taxon>Bacteria</taxon>
        <taxon>Bacillati</taxon>
        <taxon>Bacillota</taxon>
        <taxon>Clostridia</taxon>
        <taxon>Lachnospirales</taxon>
        <taxon>Lachnospiraceae</taxon>
        <taxon>Sellimonas</taxon>
    </lineage>
</organism>
<reference evidence="2 3" key="1">
    <citation type="journal article" date="2020" name="New Microbes New Infect">
        <title>Sellimonas caecigallum sp. nov., description and genome sequence of a new member of the Sellimonas genus isolated from the cecum of feral chicken.</title>
        <authorList>
            <person name="Wongkuna S."/>
            <person name="Ghimire S."/>
            <person name="Antony L."/>
            <person name="Chankhamhaengdecha S."/>
            <person name="Janvilisri T."/>
            <person name="Scaria J."/>
        </authorList>
    </citation>
    <scope>NUCLEOTIDE SEQUENCE [LARGE SCALE GENOMIC DNA]</scope>
    <source>
        <strain evidence="2 3">SW451</strain>
    </source>
</reference>
<feature type="transmembrane region" description="Helical" evidence="1">
    <location>
        <begin position="82"/>
        <end position="103"/>
    </location>
</feature>
<dbReference type="PANTHER" id="PTHR37308">
    <property type="entry name" value="INTEGRAL MEMBRANE PROTEIN"/>
    <property type="match status" value="1"/>
</dbReference>
<dbReference type="Proteomes" id="UP000779049">
    <property type="component" value="Unassembled WGS sequence"/>
</dbReference>
<feature type="transmembrane region" description="Helical" evidence="1">
    <location>
        <begin position="175"/>
        <end position="194"/>
    </location>
</feature>
<protein>
    <submittedName>
        <fullName evidence="2">DUF368 domain-containing protein</fullName>
    </submittedName>
</protein>
<keyword evidence="1" id="KW-1133">Transmembrane helix</keyword>
<feature type="transmembrane region" description="Helical" evidence="1">
    <location>
        <begin position="147"/>
        <end position="168"/>
    </location>
</feature>
<feature type="transmembrane region" description="Helical" evidence="1">
    <location>
        <begin position="262"/>
        <end position="282"/>
    </location>
</feature>
<dbReference type="EMBL" id="VIRV01000001">
    <property type="protein sequence ID" value="MBY0757753.1"/>
    <property type="molecule type" value="Genomic_DNA"/>
</dbReference>
<feature type="transmembrane region" description="Helical" evidence="1">
    <location>
        <begin position="53"/>
        <end position="76"/>
    </location>
</feature>
<sequence>MIMNFIRGFCMALADSVPGVSGGTIAFLLGFYDKFIDSLDHIMGKDKKKRKEAILFLCKIAGGWIIGMAGSVLVLASLFEKHIYQISSMFLGLILFSIPLIISEEKKTIKGNYRHLFFLVIGVALVVVISCLNPVAGEGISVDAGSLNIGLGAYVFIAGMIAICAMVLPGISGSTILLVFGLYIPIITSLKEILHLNMEYLPVLIIFGLGVLTGIALVIRAIKTSLKKYRSQMIYLIIGMMIGSLYAIKVGPTTLEAPRDQLTLSTFSIVFFIIGAILVLGLQKLQMVGEEK</sequence>
<proteinExistence type="predicted"/>
<name>A0ABS7L3Y2_9FIRM</name>
<keyword evidence="1" id="KW-0812">Transmembrane</keyword>
<comment type="caution">
    <text evidence="2">The sequence shown here is derived from an EMBL/GenBank/DDBJ whole genome shotgun (WGS) entry which is preliminary data.</text>
</comment>
<feature type="transmembrane region" description="Helical" evidence="1">
    <location>
        <begin position="6"/>
        <end position="32"/>
    </location>
</feature>
<feature type="transmembrane region" description="Helical" evidence="1">
    <location>
        <begin position="115"/>
        <end position="135"/>
    </location>
</feature>
<keyword evidence="1" id="KW-0472">Membrane</keyword>